<comment type="caution">
    <text evidence="2">The sequence shown here is derived from an EMBL/GenBank/DDBJ whole genome shotgun (WGS) entry which is preliminary data.</text>
</comment>
<sequence>MIPETVLAMTQQIRFCTSFDGTRIAYATSGTGPPLVRVANWVTHLELDWEGPIWPPWFDELSRDHMLVRYDLRGCGLSDREVEDLSLDAWVQDLETVVDDLGLDQFSMLGLCQGGSIAVEYAARHPERVRQLVLYDTYTHGALVEGQRIFERAKAEALTQMIKVGWGRRNAAFRKVFVDLLVPEGSKEQQHWLADLQRESTSPEMAARLWRAFHVIDIRDAAPRVEAPTLVFHVKHDAMIPFQMGCRLASLIPEARFVPLNGENHILLPGEPAWDRFTSELHGFLSEDELLDHQAAGFCELTPREREVLDLVAQGISNGQIAEELFISPKTVRNHVNSIFRKLNVSRRAEAIVQAREVGFGQNRIL</sequence>
<dbReference type="PANTHER" id="PTHR43433">
    <property type="entry name" value="HYDROLASE, ALPHA/BETA FOLD FAMILY PROTEIN"/>
    <property type="match status" value="1"/>
</dbReference>
<dbReference type="GO" id="GO:0006355">
    <property type="term" value="P:regulation of DNA-templated transcription"/>
    <property type="evidence" value="ECO:0007669"/>
    <property type="project" value="InterPro"/>
</dbReference>
<dbReference type="PANTHER" id="PTHR43433:SF5">
    <property type="entry name" value="AB HYDROLASE-1 DOMAIN-CONTAINING PROTEIN"/>
    <property type="match status" value="1"/>
</dbReference>
<dbReference type="Gene3D" id="1.10.10.10">
    <property type="entry name" value="Winged helix-like DNA-binding domain superfamily/Winged helix DNA-binding domain"/>
    <property type="match status" value="1"/>
</dbReference>
<evidence type="ECO:0000313" key="3">
    <source>
        <dbReference type="Proteomes" id="UP000220102"/>
    </source>
</evidence>
<name>A0A2A8CUJ9_9BACT</name>
<dbReference type="Proteomes" id="UP000220102">
    <property type="component" value="Unassembled WGS sequence"/>
</dbReference>
<dbReference type="InterPro" id="IPR016032">
    <property type="entry name" value="Sig_transdc_resp-reg_C-effctor"/>
</dbReference>
<reference evidence="2 3" key="1">
    <citation type="submission" date="2017-10" db="EMBL/GenBank/DDBJ databases">
        <title>Draft genome of Longibacter Salinarum.</title>
        <authorList>
            <person name="Goh K.M."/>
            <person name="Shamsir M.S."/>
            <person name="Lim S.W."/>
        </authorList>
    </citation>
    <scope>NUCLEOTIDE SEQUENCE [LARGE SCALE GENOMIC DNA]</scope>
    <source>
        <strain evidence="2 3">KCTC 52045</strain>
    </source>
</reference>
<dbReference type="SUPFAM" id="SSF53474">
    <property type="entry name" value="alpha/beta-Hydrolases"/>
    <property type="match status" value="1"/>
</dbReference>
<dbReference type="Gene3D" id="3.40.50.1820">
    <property type="entry name" value="alpha/beta hydrolase"/>
    <property type="match status" value="1"/>
</dbReference>
<dbReference type="EMBL" id="PDEQ01000008">
    <property type="protein sequence ID" value="PEN12219.1"/>
    <property type="molecule type" value="Genomic_DNA"/>
</dbReference>
<dbReference type="CDD" id="cd06170">
    <property type="entry name" value="LuxR_C_like"/>
    <property type="match status" value="1"/>
</dbReference>
<organism evidence="2 3">
    <name type="scientific">Longibacter salinarum</name>
    <dbReference type="NCBI Taxonomy" id="1850348"/>
    <lineage>
        <taxon>Bacteria</taxon>
        <taxon>Pseudomonadati</taxon>
        <taxon>Rhodothermota</taxon>
        <taxon>Rhodothermia</taxon>
        <taxon>Rhodothermales</taxon>
        <taxon>Salisaetaceae</taxon>
        <taxon>Longibacter</taxon>
    </lineage>
</organism>
<dbReference type="InterPro" id="IPR050471">
    <property type="entry name" value="AB_hydrolase"/>
</dbReference>
<dbReference type="SMART" id="SM00421">
    <property type="entry name" value="HTH_LUXR"/>
    <property type="match status" value="1"/>
</dbReference>
<dbReference type="InterPro" id="IPR000792">
    <property type="entry name" value="Tscrpt_reg_LuxR_C"/>
</dbReference>
<evidence type="ECO:0000313" key="2">
    <source>
        <dbReference type="EMBL" id="PEN12219.1"/>
    </source>
</evidence>
<dbReference type="AlphaFoldDB" id="A0A2A8CUJ9"/>
<protein>
    <submittedName>
        <fullName evidence="2">Helix-turn-helix transcriptional regulator</fullName>
    </submittedName>
</protein>
<dbReference type="InterPro" id="IPR000073">
    <property type="entry name" value="AB_hydrolase_1"/>
</dbReference>
<dbReference type="Pfam" id="PF00196">
    <property type="entry name" value="GerE"/>
    <property type="match status" value="1"/>
</dbReference>
<keyword evidence="3" id="KW-1185">Reference proteome</keyword>
<gene>
    <name evidence="2" type="ORF">CRI94_14360</name>
</gene>
<feature type="domain" description="HTH luxR-type" evidence="1">
    <location>
        <begin position="294"/>
        <end position="359"/>
    </location>
</feature>
<dbReference type="PROSITE" id="PS00622">
    <property type="entry name" value="HTH_LUXR_1"/>
    <property type="match status" value="1"/>
</dbReference>
<proteinExistence type="predicted"/>
<accession>A0A2A8CUJ9</accession>
<dbReference type="InterPro" id="IPR036388">
    <property type="entry name" value="WH-like_DNA-bd_sf"/>
</dbReference>
<dbReference type="GO" id="GO:0003677">
    <property type="term" value="F:DNA binding"/>
    <property type="evidence" value="ECO:0007669"/>
    <property type="project" value="InterPro"/>
</dbReference>
<dbReference type="SUPFAM" id="SSF46894">
    <property type="entry name" value="C-terminal effector domain of the bipartite response regulators"/>
    <property type="match status" value="1"/>
</dbReference>
<dbReference type="PRINTS" id="PR00111">
    <property type="entry name" value="ABHYDROLASE"/>
</dbReference>
<dbReference type="Pfam" id="PF00561">
    <property type="entry name" value="Abhydrolase_1"/>
    <property type="match status" value="1"/>
</dbReference>
<dbReference type="PROSITE" id="PS50043">
    <property type="entry name" value="HTH_LUXR_2"/>
    <property type="match status" value="1"/>
</dbReference>
<dbReference type="PRINTS" id="PR00038">
    <property type="entry name" value="HTHLUXR"/>
</dbReference>
<evidence type="ECO:0000259" key="1">
    <source>
        <dbReference type="PROSITE" id="PS50043"/>
    </source>
</evidence>
<dbReference type="InterPro" id="IPR029058">
    <property type="entry name" value="AB_hydrolase_fold"/>
</dbReference>